<dbReference type="FunFam" id="3.30.70.141:FF:000003">
    <property type="entry name" value="Nucleoside diphosphate kinase"/>
    <property type="match status" value="1"/>
</dbReference>
<evidence type="ECO:0000256" key="7">
    <source>
        <dbReference type="ARBA" id="ARBA00022741"/>
    </source>
</evidence>
<evidence type="ECO:0000313" key="18">
    <source>
        <dbReference type="Proteomes" id="UP000035159"/>
    </source>
</evidence>
<proteinExistence type="inferred from homology"/>
<keyword evidence="11 12" id="KW-0546">Nucleotide metabolism</keyword>
<dbReference type="Proteomes" id="UP000035159">
    <property type="component" value="Chromosome"/>
</dbReference>
<dbReference type="PROSITE" id="PS00469">
    <property type="entry name" value="NDPK"/>
    <property type="match status" value="1"/>
</dbReference>
<evidence type="ECO:0000259" key="16">
    <source>
        <dbReference type="SMART" id="SM00562"/>
    </source>
</evidence>
<dbReference type="PROSITE" id="PS51374">
    <property type="entry name" value="NDPK_LIKE"/>
    <property type="match status" value="1"/>
</dbReference>
<dbReference type="AlphaFoldDB" id="A0A0G2ZCN5"/>
<feature type="active site" description="Pros-phosphohistidine intermediate" evidence="12 13">
    <location>
        <position position="129"/>
    </location>
</feature>
<reference evidence="17 18" key="1">
    <citation type="submission" date="2015-04" db="EMBL/GenBank/DDBJ databases">
        <title>Complete Genome Sequence of Kosmotoga pacifica SLHLJ1.</title>
        <authorList>
            <person name="Jiang L.J."/>
            <person name="Shao Z.Z."/>
            <person name="Jebbar M."/>
        </authorList>
    </citation>
    <scope>NUCLEOTIDE SEQUENCE [LARGE SCALE GENOMIC DNA]</scope>
    <source>
        <strain evidence="17 18">SLHLJ1</strain>
    </source>
</reference>
<dbReference type="GO" id="GO:0004550">
    <property type="term" value="F:nucleoside diphosphate kinase activity"/>
    <property type="evidence" value="ECO:0007669"/>
    <property type="project" value="UniProtKB-UniRule"/>
</dbReference>
<dbReference type="PANTHER" id="PTHR11349">
    <property type="entry name" value="NUCLEOSIDE DIPHOSPHATE KINASE"/>
    <property type="match status" value="1"/>
</dbReference>
<feature type="binding site" evidence="12 13">
    <location>
        <position position="126"/>
    </location>
    <ligand>
        <name>ATP</name>
        <dbReference type="ChEBI" id="CHEBI:30616"/>
    </ligand>
</feature>
<evidence type="ECO:0000256" key="14">
    <source>
        <dbReference type="RuleBase" id="RU004011"/>
    </source>
</evidence>
<evidence type="ECO:0000256" key="10">
    <source>
        <dbReference type="ARBA" id="ARBA00022842"/>
    </source>
</evidence>
<dbReference type="GO" id="GO:0046872">
    <property type="term" value="F:metal ion binding"/>
    <property type="evidence" value="ECO:0007669"/>
    <property type="project" value="UniProtKB-KW"/>
</dbReference>
<feature type="domain" description="Nucleoside diphosphate kinase-like" evidence="16">
    <location>
        <begin position="15"/>
        <end position="152"/>
    </location>
</feature>
<dbReference type="NCBIfam" id="NF001908">
    <property type="entry name" value="PRK00668.1"/>
    <property type="match status" value="1"/>
</dbReference>
<evidence type="ECO:0000256" key="2">
    <source>
        <dbReference type="ARBA" id="ARBA00008142"/>
    </source>
</evidence>
<dbReference type="InterPro" id="IPR001564">
    <property type="entry name" value="Nucleoside_diP_kinase"/>
</dbReference>
<dbReference type="GO" id="GO:0006241">
    <property type="term" value="P:CTP biosynthetic process"/>
    <property type="evidence" value="ECO:0007669"/>
    <property type="project" value="UniProtKB-UniRule"/>
</dbReference>
<keyword evidence="5 12" id="KW-0808">Transferase</keyword>
<sequence>MAIPNTEIREGTQVEERTFVYLKPNTIQRQLVGEVIRRFERRGLKIVGMKMLWMSKEQAVELYKEHIGKDFYEPLIKFVTSGPVVAMVLEGPHAIELVRHTIGNTDPLKASGGTIRGDYAISVRKNIVHASDSLESATREISLFFKAEELFDYPLLLEEHF</sequence>
<keyword evidence="12" id="KW-0963">Cytoplasm</keyword>
<comment type="subunit">
    <text evidence="12">Homotetramer.</text>
</comment>
<dbReference type="EMBL" id="CP011232">
    <property type="protein sequence ID" value="AKI97309.1"/>
    <property type="molecule type" value="Genomic_DNA"/>
</dbReference>
<keyword evidence="10 12" id="KW-0460">Magnesium</keyword>
<dbReference type="OrthoDB" id="9801161at2"/>
<dbReference type="CDD" id="cd04413">
    <property type="entry name" value="NDPk_I"/>
    <property type="match status" value="1"/>
</dbReference>
<protein>
    <recommendedName>
        <fullName evidence="4 12">Nucleoside diphosphate kinase</fullName>
        <shortName evidence="12">NDK</shortName>
        <shortName evidence="12">NDP kinase</shortName>
        <ecNumber evidence="3 12">2.7.4.6</ecNumber>
    </recommendedName>
    <alternativeName>
        <fullName evidence="12">Nucleoside-2-P kinase</fullName>
    </alternativeName>
</protein>
<dbReference type="InterPro" id="IPR034907">
    <property type="entry name" value="NDK-like_dom"/>
</dbReference>
<evidence type="ECO:0000256" key="5">
    <source>
        <dbReference type="ARBA" id="ARBA00022679"/>
    </source>
</evidence>
<dbReference type="Gene3D" id="3.30.70.141">
    <property type="entry name" value="Nucleoside diphosphate kinase-like domain"/>
    <property type="match status" value="1"/>
</dbReference>
<evidence type="ECO:0000256" key="1">
    <source>
        <dbReference type="ARBA" id="ARBA00001946"/>
    </source>
</evidence>
<organism evidence="17 18">
    <name type="scientific">Kosmotoga pacifica</name>
    <dbReference type="NCBI Taxonomy" id="1330330"/>
    <lineage>
        <taxon>Bacteria</taxon>
        <taxon>Thermotogati</taxon>
        <taxon>Thermotogota</taxon>
        <taxon>Thermotogae</taxon>
        <taxon>Kosmotogales</taxon>
        <taxon>Kosmotogaceae</taxon>
        <taxon>Kosmotoga</taxon>
    </lineage>
</organism>
<dbReference type="HAMAP" id="MF_00451">
    <property type="entry name" value="NDP_kinase"/>
    <property type="match status" value="1"/>
</dbReference>
<dbReference type="RefSeq" id="WP_047754443.1">
    <property type="nucleotide sequence ID" value="NZ_CASWEU010000002.1"/>
</dbReference>
<dbReference type="GO" id="GO:0006228">
    <property type="term" value="P:UTP biosynthetic process"/>
    <property type="evidence" value="ECO:0007669"/>
    <property type="project" value="UniProtKB-UniRule"/>
</dbReference>
<gene>
    <name evidence="12" type="primary">ndk</name>
    <name evidence="17" type="ORF">IX53_05180</name>
</gene>
<evidence type="ECO:0000313" key="17">
    <source>
        <dbReference type="EMBL" id="AKI97309.1"/>
    </source>
</evidence>
<evidence type="ECO:0000256" key="6">
    <source>
        <dbReference type="ARBA" id="ARBA00022723"/>
    </source>
</evidence>
<keyword evidence="7 12" id="KW-0547">Nucleotide-binding</keyword>
<evidence type="ECO:0000256" key="12">
    <source>
        <dbReference type="HAMAP-Rule" id="MF_00451"/>
    </source>
</evidence>
<dbReference type="STRING" id="1330330.IX53_05180"/>
<dbReference type="SUPFAM" id="SSF54919">
    <property type="entry name" value="Nucleoside diphosphate kinase, NDK"/>
    <property type="match status" value="1"/>
</dbReference>
<evidence type="ECO:0000256" key="4">
    <source>
        <dbReference type="ARBA" id="ARBA00017632"/>
    </source>
</evidence>
<dbReference type="PRINTS" id="PR01243">
    <property type="entry name" value="NUCDPKINASE"/>
</dbReference>
<evidence type="ECO:0000256" key="3">
    <source>
        <dbReference type="ARBA" id="ARBA00012966"/>
    </source>
</evidence>
<accession>A0A0G2ZCN5</accession>
<dbReference type="EC" id="2.7.4.6" evidence="3 12"/>
<keyword evidence="6 12" id="KW-0479">Metal-binding</keyword>
<dbReference type="InterPro" id="IPR036850">
    <property type="entry name" value="NDK-like_dom_sf"/>
</dbReference>
<comment type="similarity">
    <text evidence="2 12 13 14">Belongs to the NDK family.</text>
</comment>
<feature type="binding site" evidence="12 13">
    <location>
        <position position="23"/>
    </location>
    <ligand>
        <name>ATP</name>
        <dbReference type="ChEBI" id="CHEBI:30616"/>
    </ligand>
</feature>
<evidence type="ECO:0000256" key="8">
    <source>
        <dbReference type="ARBA" id="ARBA00022777"/>
    </source>
</evidence>
<evidence type="ECO:0000256" key="13">
    <source>
        <dbReference type="PROSITE-ProRule" id="PRU00706"/>
    </source>
</evidence>
<keyword evidence="9 12" id="KW-0067">ATP-binding</keyword>
<comment type="cofactor">
    <cofactor evidence="1 12">
        <name>Mg(2+)</name>
        <dbReference type="ChEBI" id="CHEBI:18420"/>
    </cofactor>
</comment>
<keyword evidence="18" id="KW-1185">Reference proteome</keyword>
<keyword evidence="12" id="KW-0597">Phosphoprotein</keyword>
<keyword evidence="8 12" id="KW-0418">Kinase</keyword>
<feature type="binding site" evidence="12 13">
    <location>
        <position position="105"/>
    </location>
    <ligand>
        <name>ATP</name>
        <dbReference type="ChEBI" id="CHEBI:30616"/>
    </ligand>
</feature>
<dbReference type="SMART" id="SM00562">
    <property type="entry name" value="NDK"/>
    <property type="match status" value="1"/>
</dbReference>
<comment type="catalytic activity">
    <reaction evidence="12">
        <text>a ribonucleoside 5'-diphosphate + ATP = a ribonucleoside 5'-triphosphate + ADP</text>
        <dbReference type="Rhea" id="RHEA:18113"/>
        <dbReference type="ChEBI" id="CHEBI:30616"/>
        <dbReference type="ChEBI" id="CHEBI:57930"/>
        <dbReference type="ChEBI" id="CHEBI:61557"/>
        <dbReference type="ChEBI" id="CHEBI:456216"/>
        <dbReference type="EC" id="2.7.4.6"/>
    </reaction>
</comment>
<dbReference type="InterPro" id="IPR023005">
    <property type="entry name" value="Nucleoside_diP_kinase_AS"/>
</dbReference>
<comment type="catalytic activity">
    <reaction evidence="12 15">
        <text>a 2'-deoxyribonucleoside 5'-diphosphate + ATP = a 2'-deoxyribonucleoside 5'-triphosphate + ADP</text>
        <dbReference type="Rhea" id="RHEA:44640"/>
        <dbReference type="ChEBI" id="CHEBI:30616"/>
        <dbReference type="ChEBI" id="CHEBI:61560"/>
        <dbReference type="ChEBI" id="CHEBI:73316"/>
        <dbReference type="ChEBI" id="CHEBI:456216"/>
        <dbReference type="EC" id="2.7.4.6"/>
    </reaction>
</comment>
<feature type="binding site" evidence="12 13">
    <location>
        <position position="71"/>
    </location>
    <ligand>
        <name>ATP</name>
        <dbReference type="ChEBI" id="CHEBI:30616"/>
    </ligand>
</feature>
<dbReference type="GO" id="GO:0005737">
    <property type="term" value="C:cytoplasm"/>
    <property type="evidence" value="ECO:0007669"/>
    <property type="project" value="UniProtKB-SubCell"/>
</dbReference>
<comment type="function">
    <text evidence="12">Major role in the synthesis of nucleoside triphosphates other than ATP. The ATP gamma phosphate is transferred to the NDP beta phosphate via a ping-pong mechanism, using a phosphorylated active-site intermediate.</text>
</comment>
<comment type="subcellular location">
    <subcellularLocation>
        <location evidence="12">Cytoplasm</location>
    </subcellularLocation>
</comment>
<feature type="binding site" evidence="12 13">
    <location>
        <position position="99"/>
    </location>
    <ligand>
        <name>ATP</name>
        <dbReference type="ChEBI" id="CHEBI:30616"/>
    </ligand>
</feature>
<dbReference type="PATRIC" id="fig|1330330.3.peg.1039"/>
<dbReference type="GO" id="GO:0006183">
    <property type="term" value="P:GTP biosynthetic process"/>
    <property type="evidence" value="ECO:0007669"/>
    <property type="project" value="UniProtKB-UniRule"/>
</dbReference>
<evidence type="ECO:0000256" key="11">
    <source>
        <dbReference type="ARBA" id="ARBA00023080"/>
    </source>
</evidence>
<evidence type="ECO:0000256" key="9">
    <source>
        <dbReference type="ARBA" id="ARBA00022840"/>
    </source>
</evidence>
<dbReference type="KEGG" id="kpf:IX53_05180"/>
<dbReference type="Pfam" id="PF00334">
    <property type="entry name" value="NDK"/>
    <property type="match status" value="1"/>
</dbReference>
<evidence type="ECO:0000256" key="15">
    <source>
        <dbReference type="RuleBase" id="RU004013"/>
    </source>
</evidence>
<name>A0A0G2ZCN5_9BACT</name>
<dbReference type="GO" id="GO:0005524">
    <property type="term" value="F:ATP binding"/>
    <property type="evidence" value="ECO:0007669"/>
    <property type="project" value="UniProtKB-UniRule"/>
</dbReference>
<feature type="binding site" evidence="12 13">
    <location>
        <position position="116"/>
    </location>
    <ligand>
        <name>ATP</name>
        <dbReference type="ChEBI" id="CHEBI:30616"/>
    </ligand>
</feature>